<dbReference type="Pfam" id="PF01755">
    <property type="entry name" value="Glyco_transf_25"/>
    <property type="match status" value="1"/>
</dbReference>
<comment type="caution">
    <text evidence="2">The sequence shown here is derived from an EMBL/GenBank/DDBJ whole genome shotgun (WGS) entry which is preliminary data.</text>
</comment>
<dbReference type="AlphaFoldDB" id="A0A0F9TF40"/>
<reference evidence="2" key="1">
    <citation type="journal article" date="2015" name="Nature">
        <title>Complex archaea that bridge the gap between prokaryotes and eukaryotes.</title>
        <authorList>
            <person name="Spang A."/>
            <person name="Saw J.H."/>
            <person name="Jorgensen S.L."/>
            <person name="Zaremba-Niedzwiedzka K."/>
            <person name="Martijn J."/>
            <person name="Lind A.E."/>
            <person name="van Eijk R."/>
            <person name="Schleper C."/>
            <person name="Guy L."/>
            <person name="Ettema T.J."/>
        </authorList>
    </citation>
    <scope>NUCLEOTIDE SEQUENCE</scope>
</reference>
<name>A0A0F9TF40_9ZZZZ</name>
<evidence type="ECO:0000259" key="1">
    <source>
        <dbReference type="Pfam" id="PF01755"/>
    </source>
</evidence>
<accession>A0A0F9TF40</accession>
<proteinExistence type="predicted"/>
<gene>
    <name evidence="2" type="ORF">LCGC14_0336350</name>
</gene>
<dbReference type="EMBL" id="LAZR01000242">
    <property type="protein sequence ID" value="KKN79780.1"/>
    <property type="molecule type" value="Genomic_DNA"/>
</dbReference>
<evidence type="ECO:0000313" key="2">
    <source>
        <dbReference type="EMBL" id="KKN79780.1"/>
    </source>
</evidence>
<organism evidence="2">
    <name type="scientific">marine sediment metagenome</name>
    <dbReference type="NCBI Taxonomy" id="412755"/>
    <lineage>
        <taxon>unclassified sequences</taxon>
        <taxon>metagenomes</taxon>
        <taxon>ecological metagenomes</taxon>
    </lineage>
</organism>
<sequence length="246" mass="28457">MFKHVMCINLERRPERWKRFIHGFPTDTRYYHPHHYPAVDSRLAKPPPWFSDACPDPGAWGCLRTHLRIWEDALSGRWDDVLVFEDDAIFCEGFAEKFARFMARVPDDWDQIYLGGQHLYAIDQNGDTRPGFSSPPQVVNEYVLRCENANRTHAYAMRPAMMQAAIDTCALLPPGMPTSRSYHVDFRLGSLHPTHKVYAPRQWLVGQEHGKSDVLGGRKDHKQKWWNTDERGTPFVVRPAELEAVA</sequence>
<dbReference type="InterPro" id="IPR002654">
    <property type="entry name" value="Glyco_trans_25"/>
</dbReference>
<protein>
    <recommendedName>
        <fullName evidence="1">Glycosyl transferase family 25 domain-containing protein</fullName>
    </recommendedName>
</protein>
<feature type="domain" description="Glycosyl transferase family 25" evidence="1">
    <location>
        <begin position="59"/>
        <end position="117"/>
    </location>
</feature>